<dbReference type="InterPro" id="IPR000644">
    <property type="entry name" value="CBS_dom"/>
</dbReference>
<feature type="domain" description="ABC transporter" evidence="9">
    <location>
        <begin position="84"/>
        <end position="325"/>
    </location>
</feature>
<reference evidence="10 11" key="1">
    <citation type="submission" date="2018-05" db="EMBL/GenBank/DDBJ databases">
        <title>Genomic Encyclopedia of Type Strains, Phase IV (KMG-IV): sequencing the most valuable type-strain genomes for metagenomic binning, comparative biology and taxonomic classification.</title>
        <authorList>
            <person name="Goeker M."/>
        </authorList>
    </citation>
    <scope>NUCLEOTIDE SEQUENCE [LARGE SCALE GENOMIC DNA]</scope>
    <source>
        <strain evidence="10 11">DSM 6986</strain>
    </source>
</reference>
<dbReference type="SMART" id="SM00382">
    <property type="entry name" value="AAA"/>
    <property type="match status" value="1"/>
</dbReference>
<dbReference type="SUPFAM" id="SSF54631">
    <property type="entry name" value="CBS-domain pair"/>
    <property type="match status" value="1"/>
</dbReference>
<comment type="catalytic activity">
    <reaction evidence="6">
        <text>a quaternary ammonium(out) + ATP + H2O = a quaternary ammonium(in) + ADP + phosphate + H(+)</text>
        <dbReference type="Rhea" id="RHEA:11036"/>
        <dbReference type="ChEBI" id="CHEBI:15377"/>
        <dbReference type="ChEBI" id="CHEBI:15378"/>
        <dbReference type="ChEBI" id="CHEBI:30616"/>
        <dbReference type="ChEBI" id="CHEBI:35267"/>
        <dbReference type="ChEBI" id="CHEBI:43474"/>
        <dbReference type="ChEBI" id="CHEBI:456216"/>
        <dbReference type="EC" id="7.6.2.9"/>
    </reaction>
    <physiologicalReaction direction="left-to-right" evidence="6">
        <dbReference type="Rhea" id="RHEA:11037"/>
    </physiologicalReaction>
</comment>
<dbReference type="Gene3D" id="3.40.50.300">
    <property type="entry name" value="P-loop containing nucleotide triphosphate hydrolases"/>
    <property type="match status" value="1"/>
</dbReference>
<dbReference type="Proteomes" id="UP000245396">
    <property type="component" value="Unassembled WGS sequence"/>
</dbReference>
<evidence type="ECO:0000313" key="10">
    <source>
        <dbReference type="EMBL" id="PWJ86417.1"/>
    </source>
</evidence>
<evidence type="ECO:0000256" key="7">
    <source>
        <dbReference type="ARBA" id="ARBA00061968"/>
    </source>
</evidence>
<comment type="subunit">
    <text evidence="7">The complex is probably composed of two ATP-binding proteins (TmoW), two transmembrane proteins (TmoV) and a solute-binding protein (TmoX).</text>
</comment>
<dbReference type="NCBIfam" id="TIGR01186">
    <property type="entry name" value="proV"/>
    <property type="match status" value="1"/>
</dbReference>
<evidence type="ECO:0000313" key="11">
    <source>
        <dbReference type="Proteomes" id="UP000245396"/>
    </source>
</evidence>
<gene>
    <name evidence="10" type="ORF">C7441_101297</name>
</gene>
<evidence type="ECO:0000256" key="6">
    <source>
        <dbReference type="ARBA" id="ARBA00051811"/>
    </source>
</evidence>
<dbReference type="GO" id="GO:0016887">
    <property type="term" value="F:ATP hydrolysis activity"/>
    <property type="evidence" value="ECO:0007669"/>
    <property type="project" value="UniProtKB-UniRule"/>
</dbReference>
<dbReference type="GO" id="GO:0005524">
    <property type="term" value="F:ATP binding"/>
    <property type="evidence" value="ECO:0007669"/>
    <property type="project" value="UniProtKB-UniRule"/>
</dbReference>
<dbReference type="InterPro" id="IPR027417">
    <property type="entry name" value="P-loop_NTPase"/>
</dbReference>
<sequence length="457" mass="48232">MLVEDAGATANKAGVGDDVHSVLLYQLVPATEGGSVPGRKGGGAIGMTQLSVPAAGPAKGSPKRIEVRGLTKIFGSGAEEALALASQGASRAEILDKANVVVAVHDVSFSVEQGEIFVVVGLSGSGKSTLVRCLNRLHEPSAGSIEIDGEDIVGADEESLRALRLNKVAMVFQHFALLPHRTVAENVEYGLKMRGLDKTERRRKALDVLKSVGLAAWADQLPSALSGGMQQRVGLARALALDPEILLMDEPFSALDPLIRRDMQQELLELQRRYRTTIIFITHDLNEALTLGDRVAVMKDGRFVQVGRPAQIVSAPADDYVANFIRDIDRGRVLPVSSASVTAAATAKAGTSVAFAHQTLKATEGQAIVVVDADGRPLGLATRGDIQDSPGDMPVENHMRRDFVAVEAASSLFSLCQRMKEPLPAVVLDKSGRAIGLIDALSVMSAIGGSSASEGRA</sequence>
<dbReference type="GO" id="GO:0031460">
    <property type="term" value="P:glycine betaine transport"/>
    <property type="evidence" value="ECO:0007669"/>
    <property type="project" value="InterPro"/>
</dbReference>
<dbReference type="PROSITE" id="PS00211">
    <property type="entry name" value="ABC_TRANSPORTER_1"/>
    <property type="match status" value="1"/>
</dbReference>
<keyword evidence="8" id="KW-0997">Cell inner membrane</keyword>
<dbReference type="GO" id="GO:0005886">
    <property type="term" value="C:plasma membrane"/>
    <property type="evidence" value="ECO:0007669"/>
    <property type="project" value="UniProtKB-SubCell"/>
</dbReference>
<dbReference type="GO" id="GO:0015418">
    <property type="term" value="F:ABC-type quaternary ammonium compound transporting activity"/>
    <property type="evidence" value="ECO:0007669"/>
    <property type="project" value="UniProtKB-EC"/>
</dbReference>
<dbReference type="STRING" id="1192868.GCA_000304395_02892"/>
<protein>
    <recommendedName>
        <fullName evidence="8">Quaternary amine transport ATP-binding protein</fullName>
        <ecNumber evidence="8">7.6.2.9</ecNumber>
    </recommendedName>
</protein>
<dbReference type="SUPFAM" id="SSF52540">
    <property type="entry name" value="P-loop containing nucleoside triphosphate hydrolases"/>
    <property type="match status" value="1"/>
</dbReference>
<name>A0A316CE79_PSESE</name>
<dbReference type="EC" id="7.6.2.9" evidence="8"/>
<evidence type="ECO:0000256" key="8">
    <source>
        <dbReference type="RuleBase" id="RU369116"/>
    </source>
</evidence>
<accession>A0A316CE79</accession>
<dbReference type="InterPro" id="IPR046342">
    <property type="entry name" value="CBS_dom_sf"/>
</dbReference>
<evidence type="ECO:0000259" key="9">
    <source>
        <dbReference type="PROSITE" id="PS50893"/>
    </source>
</evidence>
<keyword evidence="8" id="KW-1003">Cell membrane</keyword>
<evidence type="ECO:0000256" key="3">
    <source>
        <dbReference type="ARBA" id="ARBA00022741"/>
    </source>
</evidence>
<comment type="similarity">
    <text evidence="1 8">Belongs to the ABC transporter superfamily.</text>
</comment>
<dbReference type="GO" id="GO:0006970">
    <property type="term" value="P:response to osmotic stress"/>
    <property type="evidence" value="ECO:0007669"/>
    <property type="project" value="UniProtKB-ARBA"/>
</dbReference>
<keyword evidence="4 8" id="KW-0067">ATP-binding</keyword>
<dbReference type="PANTHER" id="PTHR43869">
    <property type="entry name" value="GLYCINE BETAINE/PROLINE BETAINE TRANSPORT SYSTEM ATP-BINDING PROTEIN PROV"/>
    <property type="match status" value="1"/>
</dbReference>
<dbReference type="PROSITE" id="PS50893">
    <property type="entry name" value="ABC_TRANSPORTER_2"/>
    <property type="match status" value="1"/>
</dbReference>
<dbReference type="FunFam" id="3.40.50.300:FF:000201">
    <property type="entry name" value="Glycine betaine/L-proline ABC transporter ATP-binding protein"/>
    <property type="match status" value="1"/>
</dbReference>
<dbReference type="Pfam" id="PF00571">
    <property type="entry name" value="CBS"/>
    <property type="match status" value="2"/>
</dbReference>
<evidence type="ECO:0000256" key="4">
    <source>
        <dbReference type="ARBA" id="ARBA00022840"/>
    </source>
</evidence>
<dbReference type="CDD" id="cd02205">
    <property type="entry name" value="CBS_pair_SF"/>
    <property type="match status" value="1"/>
</dbReference>
<dbReference type="InterPro" id="IPR003439">
    <property type="entry name" value="ABC_transporter-like_ATP-bd"/>
</dbReference>
<comment type="subcellular location">
    <subcellularLocation>
        <location evidence="8">Cell inner membrane</location>
        <topology evidence="8">Peripheral membrane protein</topology>
    </subcellularLocation>
</comment>
<dbReference type="Gene3D" id="3.10.580.10">
    <property type="entry name" value="CBS-domain"/>
    <property type="match status" value="1"/>
</dbReference>
<keyword evidence="5" id="KW-0029">Amino-acid transport</keyword>
<dbReference type="CDD" id="cd03294">
    <property type="entry name" value="ABC_Pro_Gly_Betaine"/>
    <property type="match status" value="1"/>
</dbReference>
<dbReference type="AlphaFoldDB" id="A0A316CE79"/>
<dbReference type="Pfam" id="PF00005">
    <property type="entry name" value="ABC_tran"/>
    <property type="match status" value="1"/>
</dbReference>
<proteinExistence type="inferred from homology"/>
<keyword evidence="2 8" id="KW-0813">Transport</keyword>
<keyword evidence="3 8" id="KW-0547">Nucleotide-binding</keyword>
<dbReference type="PANTHER" id="PTHR43869:SF1">
    <property type="entry name" value="GLYCINE BETAINE_PROLINE BETAINE TRANSPORT SYSTEM ATP-BINDING PROTEIN PROV"/>
    <property type="match status" value="1"/>
</dbReference>
<keyword evidence="11" id="KW-1185">Reference proteome</keyword>
<dbReference type="InterPro" id="IPR005892">
    <property type="entry name" value="Gly-betaine_transp_ATP-bd"/>
</dbReference>
<comment type="caution">
    <text evidence="10">The sequence shown here is derived from an EMBL/GenBank/DDBJ whole genome shotgun (WGS) entry which is preliminary data.</text>
</comment>
<dbReference type="GO" id="GO:0006865">
    <property type="term" value="P:amino acid transport"/>
    <property type="evidence" value="ECO:0007669"/>
    <property type="project" value="UniProtKB-UniRule"/>
</dbReference>
<dbReference type="InterPro" id="IPR051921">
    <property type="entry name" value="ABC_osmolyte_uptake_ATP-bind"/>
</dbReference>
<keyword evidence="8" id="KW-0472">Membrane</keyword>
<evidence type="ECO:0000256" key="1">
    <source>
        <dbReference type="ARBA" id="ARBA00005417"/>
    </source>
</evidence>
<comment type="subunit">
    <text evidence="8">The complex is probably composed of two ATP-binding proteins, two transmembrane proteins and a solute-binding protein.</text>
</comment>
<evidence type="ECO:0000256" key="5">
    <source>
        <dbReference type="ARBA" id="ARBA00022970"/>
    </source>
</evidence>
<dbReference type="EMBL" id="QGGG01000001">
    <property type="protein sequence ID" value="PWJ86417.1"/>
    <property type="molecule type" value="Genomic_DNA"/>
</dbReference>
<organism evidence="10 11">
    <name type="scientific">Pseudaminobacter salicylatoxidans</name>
    <dbReference type="NCBI Taxonomy" id="93369"/>
    <lineage>
        <taxon>Bacteria</taxon>
        <taxon>Pseudomonadati</taxon>
        <taxon>Pseudomonadota</taxon>
        <taxon>Alphaproteobacteria</taxon>
        <taxon>Hyphomicrobiales</taxon>
        <taxon>Phyllobacteriaceae</taxon>
        <taxon>Pseudaminobacter</taxon>
    </lineage>
</organism>
<dbReference type="InterPro" id="IPR017871">
    <property type="entry name" value="ABC_transporter-like_CS"/>
</dbReference>
<dbReference type="InterPro" id="IPR003593">
    <property type="entry name" value="AAA+_ATPase"/>
</dbReference>
<evidence type="ECO:0000256" key="2">
    <source>
        <dbReference type="ARBA" id="ARBA00022448"/>
    </source>
</evidence>